<accession>A0ABW7FX65</accession>
<protein>
    <recommendedName>
        <fullName evidence="3">YtkA-like domain-containing protein</fullName>
    </recommendedName>
</protein>
<sequence length="138" mass="14657">MVMAGFMLGAAAVMAQPAESTEHSTEQSACVELSLQVSHNAQALPALRLLLVPGQMGSAALEGGLRISVTATEQQGAADLQFSLGLQETGGRREFAKPRVATPWGHSAELQATAPNGQRYRLQWVARLVACNINDRES</sequence>
<dbReference type="EMBL" id="JBIGHZ010000004">
    <property type="protein sequence ID" value="MFG6448883.1"/>
    <property type="molecule type" value="Genomic_DNA"/>
</dbReference>
<reference evidence="1 2" key="1">
    <citation type="submission" date="2024-08" db="EMBL/GenBank/DDBJ databases">
        <authorList>
            <person name="Lu H."/>
        </authorList>
    </citation>
    <scope>NUCLEOTIDE SEQUENCE [LARGE SCALE GENOMIC DNA]</scope>
    <source>
        <strain evidence="1 2">BYS180W</strain>
    </source>
</reference>
<evidence type="ECO:0000313" key="1">
    <source>
        <dbReference type="EMBL" id="MFG6448883.1"/>
    </source>
</evidence>
<proteinExistence type="predicted"/>
<comment type="caution">
    <text evidence="1">The sequence shown here is derived from an EMBL/GenBank/DDBJ whole genome shotgun (WGS) entry which is preliminary data.</text>
</comment>
<evidence type="ECO:0008006" key="3">
    <source>
        <dbReference type="Google" id="ProtNLM"/>
    </source>
</evidence>
<evidence type="ECO:0000313" key="2">
    <source>
        <dbReference type="Proteomes" id="UP001606099"/>
    </source>
</evidence>
<organism evidence="1 2">
    <name type="scientific">Roseateles rivi</name>
    <dbReference type="NCBI Taxonomy" id="3299028"/>
    <lineage>
        <taxon>Bacteria</taxon>
        <taxon>Pseudomonadati</taxon>
        <taxon>Pseudomonadota</taxon>
        <taxon>Betaproteobacteria</taxon>
        <taxon>Burkholderiales</taxon>
        <taxon>Sphaerotilaceae</taxon>
        <taxon>Roseateles</taxon>
    </lineage>
</organism>
<keyword evidence="2" id="KW-1185">Reference proteome</keyword>
<dbReference type="RefSeq" id="WP_394461544.1">
    <property type="nucleotide sequence ID" value="NZ_JBIGHZ010000004.1"/>
</dbReference>
<gene>
    <name evidence="1" type="ORF">ACG0Z6_11625</name>
</gene>
<dbReference type="Proteomes" id="UP001606099">
    <property type="component" value="Unassembled WGS sequence"/>
</dbReference>
<name>A0ABW7FX65_9BURK</name>